<dbReference type="InterPro" id="IPR050951">
    <property type="entry name" value="Retrovirus_Pol_polyprotein"/>
</dbReference>
<dbReference type="Gene3D" id="3.30.420.10">
    <property type="entry name" value="Ribonuclease H-like superfamily/Ribonuclease H"/>
    <property type="match status" value="1"/>
</dbReference>
<protein>
    <submittedName>
        <fullName evidence="3">Retrovirus-related Pol polyprotein</fullName>
    </submittedName>
</protein>
<dbReference type="Proteomes" id="UP000031668">
    <property type="component" value="Unassembled WGS sequence"/>
</dbReference>
<reference evidence="3 4" key="1">
    <citation type="journal article" date="2014" name="Genome Biol. Evol.">
        <title>The genome of the myxosporean Thelohanellus kitauei shows adaptations to nutrient acquisition within its fish host.</title>
        <authorList>
            <person name="Yang Y."/>
            <person name="Xiong J."/>
            <person name="Zhou Z."/>
            <person name="Huo F."/>
            <person name="Miao W."/>
            <person name="Ran C."/>
            <person name="Liu Y."/>
            <person name="Zhang J."/>
            <person name="Feng J."/>
            <person name="Wang M."/>
            <person name="Wang M."/>
            <person name="Wang L."/>
            <person name="Yao B."/>
        </authorList>
    </citation>
    <scope>NUCLEOTIDE SEQUENCE [LARGE SCALE GENOMIC DNA]</scope>
    <source>
        <strain evidence="3">Wuqing</strain>
    </source>
</reference>
<name>A0A0C2MUI9_THEKT</name>
<evidence type="ECO:0000256" key="1">
    <source>
        <dbReference type="SAM" id="MobiDB-lite"/>
    </source>
</evidence>
<dbReference type="OrthoDB" id="5980464at2759"/>
<sequence>MRNICNTLGIQKSRTTPYHPQSDGLAERFNKTLINMIAKSIKNEKEWDDILCKMVFSYNVCQQESTKQTPYDLMFGRPPRSVLDIKLGLTLEEYKKRLELTNPKYKSAHKNNIVAMSRQAKNYDKHTFDPGFKIGDHIMVNIPYNAASNVCSKFYRPWKGPYKILEVNNPVIKIDAGDNGKWVHMNRCKKSYTSERPTIQDYKNGECANDTKNIDSDTEKEEYDNEPTGTNDAPGTKRATRNQLSVSQRWPGIFDDAEECGDDPDGRPDTP</sequence>
<dbReference type="AlphaFoldDB" id="A0A0C2MUI9"/>
<evidence type="ECO:0000313" key="3">
    <source>
        <dbReference type="EMBL" id="KII71001.1"/>
    </source>
</evidence>
<comment type="caution">
    <text evidence="3">The sequence shown here is derived from an EMBL/GenBank/DDBJ whole genome shotgun (WGS) entry which is preliminary data.</text>
</comment>
<evidence type="ECO:0000313" key="4">
    <source>
        <dbReference type="Proteomes" id="UP000031668"/>
    </source>
</evidence>
<dbReference type="Gene3D" id="2.30.30.850">
    <property type="match status" value="1"/>
</dbReference>
<organism evidence="3 4">
    <name type="scientific">Thelohanellus kitauei</name>
    <name type="common">Myxosporean</name>
    <dbReference type="NCBI Taxonomy" id="669202"/>
    <lineage>
        <taxon>Eukaryota</taxon>
        <taxon>Metazoa</taxon>
        <taxon>Cnidaria</taxon>
        <taxon>Myxozoa</taxon>
        <taxon>Myxosporea</taxon>
        <taxon>Bivalvulida</taxon>
        <taxon>Platysporina</taxon>
        <taxon>Myxobolidae</taxon>
        <taxon>Thelohanellus</taxon>
    </lineage>
</organism>
<gene>
    <name evidence="3" type="ORF">RF11_13153</name>
</gene>
<evidence type="ECO:0000259" key="2">
    <source>
        <dbReference type="PROSITE" id="PS50994"/>
    </source>
</evidence>
<dbReference type="InterPro" id="IPR001584">
    <property type="entry name" value="Integrase_cat-core"/>
</dbReference>
<feature type="region of interest" description="Disordered" evidence="1">
    <location>
        <begin position="201"/>
        <end position="271"/>
    </location>
</feature>
<dbReference type="GO" id="GO:0015074">
    <property type="term" value="P:DNA integration"/>
    <property type="evidence" value="ECO:0007669"/>
    <property type="project" value="InterPro"/>
</dbReference>
<dbReference type="InterPro" id="IPR012337">
    <property type="entry name" value="RNaseH-like_sf"/>
</dbReference>
<dbReference type="EMBL" id="JWZT01001886">
    <property type="protein sequence ID" value="KII71001.1"/>
    <property type="molecule type" value="Genomic_DNA"/>
</dbReference>
<dbReference type="PANTHER" id="PTHR37984:SF5">
    <property type="entry name" value="PROTEIN NYNRIN-LIKE"/>
    <property type="match status" value="1"/>
</dbReference>
<proteinExistence type="predicted"/>
<dbReference type="OMA" id="MRNICNT"/>
<dbReference type="GO" id="GO:0003676">
    <property type="term" value="F:nucleic acid binding"/>
    <property type="evidence" value="ECO:0007669"/>
    <property type="project" value="InterPro"/>
</dbReference>
<dbReference type="SUPFAM" id="SSF53098">
    <property type="entry name" value="Ribonuclease H-like"/>
    <property type="match status" value="1"/>
</dbReference>
<keyword evidence="4" id="KW-1185">Reference proteome</keyword>
<dbReference type="PROSITE" id="PS50994">
    <property type="entry name" value="INTEGRASE"/>
    <property type="match status" value="1"/>
</dbReference>
<feature type="domain" description="Integrase catalytic" evidence="2">
    <location>
        <begin position="1"/>
        <end position="78"/>
    </location>
</feature>
<dbReference type="PANTHER" id="PTHR37984">
    <property type="entry name" value="PROTEIN CBG26694"/>
    <property type="match status" value="1"/>
</dbReference>
<dbReference type="InterPro" id="IPR036397">
    <property type="entry name" value="RNaseH_sf"/>
</dbReference>
<accession>A0A0C2MUI9</accession>